<dbReference type="SUPFAM" id="SSF49401">
    <property type="entry name" value="Bacterial adhesins"/>
    <property type="match status" value="1"/>
</dbReference>
<feature type="transmembrane region" description="Helical" evidence="1">
    <location>
        <begin position="525"/>
        <end position="550"/>
    </location>
</feature>
<evidence type="ECO:0000313" key="5">
    <source>
        <dbReference type="Proteomes" id="UP000287470"/>
    </source>
</evidence>
<keyword evidence="1" id="KW-0472">Membrane</keyword>
<dbReference type="Proteomes" id="UP000287470">
    <property type="component" value="Unassembled WGS sequence"/>
</dbReference>
<feature type="domain" description="SpaA-like prealbumin fold" evidence="3">
    <location>
        <begin position="392"/>
        <end position="494"/>
    </location>
</feature>
<evidence type="ECO:0000256" key="2">
    <source>
        <dbReference type="SAM" id="SignalP"/>
    </source>
</evidence>
<dbReference type="Gene3D" id="2.60.40.740">
    <property type="match status" value="1"/>
</dbReference>
<keyword evidence="1" id="KW-1133">Transmembrane helix</keyword>
<accession>A0A430FRD2</accession>
<name>A0A430FRD2_9BIFI</name>
<keyword evidence="2" id="KW-0732">Signal</keyword>
<dbReference type="NCBIfam" id="TIGR04226">
    <property type="entry name" value="RrgB_K2N_iso_D2"/>
    <property type="match status" value="1"/>
</dbReference>
<dbReference type="GO" id="GO:0005975">
    <property type="term" value="P:carbohydrate metabolic process"/>
    <property type="evidence" value="ECO:0007669"/>
    <property type="project" value="UniProtKB-ARBA"/>
</dbReference>
<protein>
    <submittedName>
        <fullName evidence="4">Peptidase</fullName>
    </submittedName>
</protein>
<dbReference type="RefSeq" id="WP_125968582.1">
    <property type="nucleotide sequence ID" value="NZ_QXGK01000012.1"/>
</dbReference>
<keyword evidence="5" id="KW-1185">Reference proteome</keyword>
<dbReference type="InterPro" id="IPR041033">
    <property type="entry name" value="SpaA_PFL_dom_1"/>
</dbReference>
<gene>
    <name evidence="4" type="ORF">D2E24_1316</name>
</gene>
<dbReference type="AlphaFoldDB" id="A0A430FRD2"/>
<dbReference type="EMBL" id="QXGK01000012">
    <property type="protein sequence ID" value="RSX55412.1"/>
    <property type="molecule type" value="Genomic_DNA"/>
</dbReference>
<evidence type="ECO:0000259" key="3">
    <source>
        <dbReference type="Pfam" id="PF17802"/>
    </source>
</evidence>
<dbReference type="InterPro" id="IPR013783">
    <property type="entry name" value="Ig-like_fold"/>
</dbReference>
<comment type="caution">
    <text evidence="4">The sequence shown here is derived from an EMBL/GenBank/DDBJ whole genome shotgun (WGS) entry which is preliminary data.</text>
</comment>
<proteinExistence type="predicted"/>
<dbReference type="Pfam" id="PF17802">
    <property type="entry name" value="SpaA"/>
    <property type="match status" value="1"/>
</dbReference>
<keyword evidence="1" id="KW-0812">Transmembrane</keyword>
<dbReference type="InterPro" id="IPR026466">
    <property type="entry name" value="Fim_isopep_form_D2_dom"/>
</dbReference>
<organism evidence="4 5">
    <name type="scientific">Bifidobacterium samirii</name>
    <dbReference type="NCBI Taxonomy" id="2306974"/>
    <lineage>
        <taxon>Bacteria</taxon>
        <taxon>Bacillati</taxon>
        <taxon>Actinomycetota</taxon>
        <taxon>Actinomycetes</taxon>
        <taxon>Bifidobacteriales</taxon>
        <taxon>Bifidobacteriaceae</taxon>
        <taxon>Bifidobacterium</taxon>
    </lineage>
</organism>
<feature type="signal peptide" evidence="2">
    <location>
        <begin position="1"/>
        <end position="29"/>
    </location>
</feature>
<dbReference type="OrthoDB" id="3240140at2"/>
<feature type="chain" id="PRO_5019030709" evidence="2">
    <location>
        <begin position="30"/>
        <end position="561"/>
    </location>
</feature>
<dbReference type="InterPro" id="IPR008966">
    <property type="entry name" value="Adhesion_dom_sf"/>
</dbReference>
<sequence length="561" mass="58571">MKMRKLFAGLAAAATMLGGLALGATTANAAVGDVSITPADITIQLPEGKADLLTNRTGFRFVKLADYVLTEAEGAKSTLELKTTGNEKVAAAIKAAAKTANESKDVTGDPMIWVATNLLDSETSPYAGRLRDFVTSLKDLNKDEFNATVTASSAGEPATSASFTLAEPGLYLVFDNTGKVMFDKDGNVTENEADAVKSVGESIPMLVGTKITVKEGVAADDVQIPTTNINGVVNIKNDITIVKKNVSQAAASIGEEKSYTVEGEVPNWVGKNLDASYYKFRDVLGVGQTIDFTSIKVTVDGVDGEQAFTLAKPEGVTADTWRANGSNAFEVDLTEVMQTLAVNANTIGKKVTMTYTTTVNSDALKTRTVGNKVTVYNNGNPATDTTEFPTSEFKFTKVGGDGATALAGAEFQITKGDATLKFVTQADGSYALAEAGAEGASETIVSPTGGVVKVIGVGAGTYTVTETKSPEGYWDSGLPSFIVTIDDEGKVTMSKDVDLLGLVTVKDDKTTATVKNVTKITELPLTGGAGIAMFTVVAMLLAGVAGTVFMKSRSTKRALMA</sequence>
<evidence type="ECO:0000256" key="1">
    <source>
        <dbReference type="SAM" id="Phobius"/>
    </source>
</evidence>
<evidence type="ECO:0000313" key="4">
    <source>
        <dbReference type="EMBL" id="RSX55412.1"/>
    </source>
</evidence>
<reference evidence="4 5" key="1">
    <citation type="submission" date="2018-09" db="EMBL/GenBank/DDBJ databases">
        <title>Characterization of the phylogenetic diversity of five novel species belonging to the genus Bifidobacterium.</title>
        <authorList>
            <person name="Lugli G.A."/>
            <person name="Duranti S."/>
            <person name="Milani C."/>
        </authorList>
    </citation>
    <scope>NUCLEOTIDE SEQUENCE [LARGE SCALE GENOMIC DNA]</scope>
    <source>
        <strain evidence="4 5">2033B</strain>
    </source>
</reference>
<dbReference type="Gene3D" id="2.60.40.10">
    <property type="entry name" value="Immunoglobulins"/>
    <property type="match status" value="1"/>
</dbReference>